<sequence>MAAVYRQPFAPLDGTRLQTLTSLKNRQNAASTASPVKRKASDVVEDNDAENVDPIMFTKRVKGSSDTSFPAKDFVKPATFLLTKSASTSNIASNTVSTPKLAAPRPRSVLHPKSPAARLNTGGIVKSSPLSAPAGRSPTRGKRAGLLSSRRRTAGPYSRIDPPSFGLGASSSSGAPFSLDAALKGTIPSYTSRDASAAPAAPASSIAPVTSSRSSDFPSLLEADLKSSWFFEIHEDTADQEMTNLLQHSTCTLDISSDEESERRQQRERAEGKENVPPIDDVSQTARPRAARLAADADDMFVEKERSPLGEMDVKSYFADGCDESSVVIIPGDDEEEQQPVKTDFESVPEIKIDASAVPGPVVADGTKSIDELMQKADEPAPAAALLQPIEGTGESFEVWESSSAKDETEAVSSC</sequence>
<feature type="compositionally biased region" description="Basic and acidic residues" evidence="1">
    <location>
        <begin position="261"/>
        <end position="274"/>
    </location>
</feature>
<feature type="compositionally biased region" description="Polar residues" evidence="1">
    <location>
        <begin position="24"/>
        <end position="34"/>
    </location>
</feature>
<dbReference type="Proteomes" id="UP001392437">
    <property type="component" value="Unassembled WGS sequence"/>
</dbReference>
<comment type="caution">
    <text evidence="2">The sequence shown here is derived from an EMBL/GenBank/DDBJ whole genome shotgun (WGS) entry which is preliminary data.</text>
</comment>
<feature type="region of interest" description="Disordered" evidence="1">
    <location>
        <begin position="97"/>
        <end position="165"/>
    </location>
</feature>
<organism evidence="2 3">
    <name type="scientific">Apiospora kogelbergensis</name>
    <dbReference type="NCBI Taxonomy" id="1337665"/>
    <lineage>
        <taxon>Eukaryota</taxon>
        <taxon>Fungi</taxon>
        <taxon>Dikarya</taxon>
        <taxon>Ascomycota</taxon>
        <taxon>Pezizomycotina</taxon>
        <taxon>Sordariomycetes</taxon>
        <taxon>Xylariomycetidae</taxon>
        <taxon>Amphisphaeriales</taxon>
        <taxon>Apiosporaceae</taxon>
        <taxon>Apiospora</taxon>
    </lineage>
</organism>
<evidence type="ECO:0000313" key="2">
    <source>
        <dbReference type="EMBL" id="KAK8101818.1"/>
    </source>
</evidence>
<name>A0AAW0QU05_9PEZI</name>
<gene>
    <name evidence="2" type="ORF">PG999_012192</name>
</gene>
<feature type="compositionally biased region" description="Low complexity" evidence="1">
    <location>
        <begin position="195"/>
        <end position="208"/>
    </location>
</feature>
<feature type="compositionally biased region" description="Basic residues" evidence="1">
    <location>
        <begin position="139"/>
        <end position="153"/>
    </location>
</feature>
<reference evidence="2 3" key="1">
    <citation type="submission" date="2023-01" db="EMBL/GenBank/DDBJ databases">
        <title>Analysis of 21 Apiospora genomes using comparative genomics revels a genus with tremendous synthesis potential of carbohydrate active enzymes and secondary metabolites.</title>
        <authorList>
            <person name="Sorensen T."/>
        </authorList>
    </citation>
    <scope>NUCLEOTIDE SEQUENCE [LARGE SCALE GENOMIC DNA]</scope>
    <source>
        <strain evidence="2 3">CBS 117206</strain>
    </source>
</reference>
<protein>
    <submittedName>
        <fullName evidence="2">Thymidylate kinase</fullName>
    </submittedName>
</protein>
<dbReference type="EMBL" id="JAQQWP010000009">
    <property type="protein sequence ID" value="KAK8101818.1"/>
    <property type="molecule type" value="Genomic_DNA"/>
</dbReference>
<dbReference type="GO" id="GO:0016301">
    <property type="term" value="F:kinase activity"/>
    <property type="evidence" value="ECO:0007669"/>
    <property type="project" value="UniProtKB-KW"/>
</dbReference>
<proteinExistence type="predicted"/>
<feature type="region of interest" description="Disordered" evidence="1">
    <location>
        <begin position="192"/>
        <end position="215"/>
    </location>
</feature>
<dbReference type="AlphaFoldDB" id="A0AAW0QU05"/>
<keyword evidence="2" id="KW-0418">Kinase</keyword>
<keyword evidence="2" id="KW-0808">Transferase</keyword>
<feature type="region of interest" description="Disordered" evidence="1">
    <location>
        <begin position="24"/>
        <end position="47"/>
    </location>
</feature>
<evidence type="ECO:0000256" key="1">
    <source>
        <dbReference type="SAM" id="MobiDB-lite"/>
    </source>
</evidence>
<evidence type="ECO:0000313" key="3">
    <source>
        <dbReference type="Proteomes" id="UP001392437"/>
    </source>
</evidence>
<accession>A0AAW0QU05</accession>
<keyword evidence="3" id="KW-1185">Reference proteome</keyword>
<feature type="region of interest" description="Disordered" evidence="1">
    <location>
        <begin position="252"/>
        <end position="286"/>
    </location>
</feature>